<reference evidence="1 2" key="2">
    <citation type="journal article" date="2011" name="J. Bacteriol.">
        <title>Genome Sequence of Kosmotoga olearia Strain TBF 19.5.1, a Thermophilic Bacterium with a Wide Growth Temperature Range, Isolated from the Troll B Oil Platform in the North Sea.</title>
        <authorList>
            <person name="Swithers K.S."/>
            <person name="Dipippo J.L."/>
            <person name="Bruce D.C."/>
            <person name="Detter C."/>
            <person name="Tapia R."/>
            <person name="Han S."/>
            <person name="Goodwin L.A."/>
            <person name="Han J."/>
            <person name="Woyke T."/>
            <person name="Pitluck S."/>
            <person name="Pennacchio L."/>
            <person name="Nolan M."/>
            <person name="Mikhailova N."/>
            <person name="Land M.L."/>
            <person name="Nesbo C.L."/>
            <person name="Gogarten J.P."/>
            <person name="Noll K.M."/>
        </authorList>
    </citation>
    <scope>NUCLEOTIDE SEQUENCE [LARGE SCALE GENOMIC DNA]</scope>
    <source>
        <strain evidence="2">ATCC BAA-1733 / DSM 21960 / TBF 19.5.1</strain>
    </source>
</reference>
<dbReference type="HOGENOM" id="CLU_3044454_0_0_0"/>
<keyword evidence="2" id="KW-1185">Reference proteome</keyword>
<dbReference type="STRING" id="521045.Kole_0772"/>
<organism evidence="1 2">
    <name type="scientific">Kosmotoga olearia (strain ATCC BAA-1733 / DSM 21960 / TBF 19.5.1)</name>
    <dbReference type="NCBI Taxonomy" id="521045"/>
    <lineage>
        <taxon>Bacteria</taxon>
        <taxon>Thermotogati</taxon>
        <taxon>Thermotogota</taxon>
        <taxon>Thermotogae</taxon>
        <taxon>Kosmotogales</taxon>
        <taxon>Kosmotogaceae</taxon>
        <taxon>Kosmotoga</taxon>
    </lineage>
</organism>
<dbReference type="KEGG" id="kol:Kole_0772"/>
<evidence type="ECO:0000313" key="1">
    <source>
        <dbReference type="EMBL" id="ACR79484.1"/>
    </source>
</evidence>
<gene>
    <name evidence="1" type="ordered locus">Kole_0772</name>
</gene>
<name>C5CG43_KOSOT</name>
<reference evidence="1 2" key="1">
    <citation type="submission" date="2009-06" db="EMBL/GenBank/DDBJ databases">
        <title>Complete sequence of Thermotogales bacterium TBF 19.5.1.</title>
        <authorList>
            <consortium name="US DOE Joint Genome Institute"/>
            <person name="Lucas S."/>
            <person name="Copeland A."/>
            <person name="Lapidus A."/>
            <person name="Glavina del Rio T."/>
            <person name="Tice H."/>
            <person name="Bruce D."/>
            <person name="Goodwin L."/>
            <person name="Pitluck S."/>
            <person name="Chertkov O."/>
            <person name="Brettin T."/>
            <person name="Detter J.C."/>
            <person name="Han C."/>
            <person name="Schmutz J."/>
            <person name="Larimer F."/>
            <person name="Land M."/>
            <person name="Hauser L."/>
            <person name="Kyrpides N."/>
            <person name="Ovchinnikova G."/>
            <person name="Noll K."/>
        </authorList>
    </citation>
    <scope>NUCLEOTIDE SEQUENCE [LARGE SCALE GENOMIC DNA]</scope>
    <source>
        <strain evidence="2">ATCC BAA-1733 / DSM 21960 / TBF 19.5.1</strain>
    </source>
</reference>
<protein>
    <submittedName>
        <fullName evidence="1">Uncharacterized protein</fullName>
    </submittedName>
</protein>
<dbReference type="EMBL" id="CP001634">
    <property type="protein sequence ID" value="ACR79484.1"/>
    <property type="molecule type" value="Genomic_DNA"/>
</dbReference>
<dbReference type="AlphaFoldDB" id="C5CG43"/>
<accession>C5CG43</accession>
<sequence>MDYRIIPLNEPGKPKTLSCPVTETLFDCGPEKDAPCPECMIEQADSPLCELPLP</sequence>
<evidence type="ECO:0000313" key="2">
    <source>
        <dbReference type="Proteomes" id="UP000002382"/>
    </source>
</evidence>
<dbReference type="RefSeq" id="WP_015868149.1">
    <property type="nucleotide sequence ID" value="NC_012785.1"/>
</dbReference>
<dbReference type="Proteomes" id="UP000002382">
    <property type="component" value="Chromosome"/>
</dbReference>
<proteinExistence type="predicted"/>